<gene>
    <name evidence="2" type="ORF">CAL26_16335</name>
</gene>
<comment type="caution">
    <text evidence="2">The sequence shown here is derived from an EMBL/GenBank/DDBJ whole genome shotgun (WGS) entry which is preliminary data.</text>
</comment>
<organism evidence="2 3">
    <name type="scientific">Bordetella genomosp. 9</name>
    <dbReference type="NCBI Taxonomy" id="1416803"/>
    <lineage>
        <taxon>Bacteria</taxon>
        <taxon>Pseudomonadati</taxon>
        <taxon>Pseudomonadota</taxon>
        <taxon>Betaproteobacteria</taxon>
        <taxon>Burkholderiales</taxon>
        <taxon>Alcaligenaceae</taxon>
        <taxon>Bordetella</taxon>
    </lineage>
</organism>
<feature type="signal peptide" evidence="1">
    <location>
        <begin position="1"/>
        <end position="21"/>
    </location>
</feature>
<dbReference type="OrthoDB" id="7068047at2"/>
<evidence type="ECO:0008006" key="4">
    <source>
        <dbReference type="Google" id="ProtNLM"/>
    </source>
</evidence>
<accession>A0A261RAJ2</accession>
<proteinExistence type="predicted"/>
<keyword evidence="1" id="KW-0732">Signal</keyword>
<dbReference type="AlphaFoldDB" id="A0A261RAJ2"/>
<sequence>MLTAAVVSLPLTAGLASSAYAQNAKPEPVRVRGDIVDFSGQALKVKTREGQTVDIALAQGWMVSSVARADITDIKPGDYVGIASLPNKDGGDGALEVLIFPPALKGTAEGSYGWDLKPNSTMTNATVADAVKGVNGRTVTVSYHGKEKKIAIPEGTPVVTFAPATQADLKPGAVVFVSATKAADGALSAQRVVVGTNGVVPPM</sequence>
<protein>
    <recommendedName>
        <fullName evidence="4">DUF5666 domain-containing protein</fullName>
    </recommendedName>
</protein>
<dbReference type="EMBL" id="NEVJ01000003">
    <property type="protein sequence ID" value="OZI21393.1"/>
    <property type="molecule type" value="Genomic_DNA"/>
</dbReference>
<keyword evidence="3" id="KW-1185">Reference proteome</keyword>
<feature type="chain" id="PRO_5012785771" description="DUF5666 domain-containing protein" evidence="1">
    <location>
        <begin position="22"/>
        <end position="203"/>
    </location>
</feature>
<evidence type="ECO:0000256" key="1">
    <source>
        <dbReference type="SAM" id="SignalP"/>
    </source>
</evidence>
<dbReference type="Proteomes" id="UP000216857">
    <property type="component" value="Unassembled WGS sequence"/>
</dbReference>
<name>A0A261RAJ2_9BORD</name>
<evidence type="ECO:0000313" key="2">
    <source>
        <dbReference type="EMBL" id="OZI21393.1"/>
    </source>
</evidence>
<evidence type="ECO:0000313" key="3">
    <source>
        <dbReference type="Proteomes" id="UP000216857"/>
    </source>
</evidence>
<reference evidence="2" key="1">
    <citation type="submission" date="2017-05" db="EMBL/GenBank/DDBJ databases">
        <title>Complete and WGS of Bordetella genogroups.</title>
        <authorList>
            <person name="Spilker T."/>
            <person name="Lipuma J."/>
        </authorList>
    </citation>
    <scope>NUCLEOTIDE SEQUENCE</scope>
    <source>
        <strain evidence="2">AU21707</strain>
    </source>
</reference>